<dbReference type="InterPro" id="IPR030700">
    <property type="entry name" value="N-end_Aminoacyl_Trfase"/>
</dbReference>
<dbReference type="Proteomes" id="UP000887569">
    <property type="component" value="Unplaced"/>
</dbReference>
<name>A0A914ZN23_PARUN</name>
<evidence type="ECO:0000313" key="1">
    <source>
        <dbReference type="Proteomes" id="UP000887569"/>
    </source>
</evidence>
<proteinExistence type="predicted"/>
<dbReference type="GO" id="GO:0005737">
    <property type="term" value="C:cytoplasm"/>
    <property type="evidence" value="ECO:0007669"/>
    <property type="project" value="TreeGrafter"/>
</dbReference>
<protein>
    <submittedName>
        <fullName evidence="2">N-end aminoacyl transferase N-terminal domain-containing protein</fullName>
    </submittedName>
</protein>
<dbReference type="PANTHER" id="PTHR21367:SF1">
    <property type="entry name" value="ARGINYL-TRNA--PROTEIN TRANSFERASE 1"/>
    <property type="match status" value="1"/>
</dbReference>
<keyword evidence="1" id="KW-1185">Reference proteome</keyword>
<dbReference type="GO" id="GO:0004057">
    <property type="term" value="F:arginyl-tRNA--protein transferase activity"/>
    <property type="evidence" value="ECO:0007669"/>
    <property type="project" value="TreeGrafter"/>
</dbReference>
<accession>A0A914ZN23</accession>
<sequence>SIVEYLGSSSGGRCGYCKQEESSKSSIGIWAHRLRVSHYNDILDRGMR</sequence>
<dbReference type="PANTHER" id="PTHR21367">
    <property type="entry name" value="ARGININE-TRNA-PROTEIN TRANSFERASE 1"/>
    <property type="match status" value="1"/>
</dbReference>
<dbReference type="AlphaFoldDB" id="A0A914ZN23"/>
<organism evidence="1 2">
    <name type="scientific">Parascaris univalens</name>
    <name type="common">Nematode worm</name>
    <dbReference type="NCBI Taxonomy" id="6257"/>
    <lineage>
        <taxon>Eukaryota</taxon>
        <taxon>Metazoa</taxon>
        <taxon>Ecdysozoa</taxon>
        <taxon>Nematoda</taxon>
        <taxon>Chromadorea</taxon>
        <taxon>Rhabditida</taxon>
        <taxon>Spirurina</taxon>
        <taxon>Ascaridomorpha</taxon>
        <taxon>Ascaridoidea</taxon>
        <taxon>Ascarididae</taxon>
        <taxon>Parascaris</taxon>
    </lineage>
</organism>
<evidence type="ECO:0000313" key="2">
    <source>
        <dbReference type="WBParaSite" id="PgB09_g092_t02"/>
    </source>
</evidence>
<dbReference type="WBParaSite" id="PgB09_g092_t02">
    <property type="protein sequence ID" value="PgB09_g092_t02"/>
    <property type="gene ID" value="PgB09_g092"/>
</dbReference>
<reference evidence="2" key="1">
    <citation type="submission" date="2022-11" db="UniProtKB">
        <authorList>
            <consortium name="WormBaseParasite"/>
        </authorList>
    </citation>
    <scope>IDENTIFICATION</scope>
</reference>